<dbReference type="InterPro" id="IPR036034">
    <property type="entry name" value="PDZ_sf"/>
</dbReference>
<accession>A0ABS5K628</accession>
<dbReference type="InterPro" id="IPR005151">
    <property type="entry name" value="Tail-specific_protease"/>
</dbReference>
<keyword evidence="4" id="KW-1185">Reference proteome</keyword>
<evidence type="ECO:0000256" key="1">
    <source>
        <dbReference type="SAM" id="SignalP"/>
    </source>
</evidence>
<sequence>MKNLRFTIVALFAVLSLNFFSCSDDDAPKPDPNPVPVEVQNINGFVYEHMKAYYYWEDKIPNIDYKREPDTYDLFEKCTYRAEDRWSFLTDDYQGLIDMLGGVSKSTGYGFRLYYRDENNPNDVIGFIEYVEPGSPGAIAGLKRGDIFYKIDDKVITDQNYQDLIYRDNFKLTLGTLNSDLTITEKSPSLNIEAVVWQSNPILYSDVIEYEGHKIGYLVYTSFIDDYNDDLEAVFAEFKAQGVDNLVLDLRYNSGGAVSSAILMSSMIAPSGKAGEVLLRTTYNPALTSYLQGEYGDDFNIDRLQQNVNNLNLSKMYVLTTYKTASASEMVIYALAPHLDEVIQIGEQTHGKYYGSITISDPDEKHNWAIQPIVMRAENIDNSIDYTQGLIPDVPKKDFKVAFLGQEIFPLGDVKEDFLAVALKEITGVTPQGAVLKSAREVNVKPLNTEASQAHPLKYDMQYELKK</sequence>
<gene>
    <name evidence="3" type="ORF">KEM09_01085</name>
</gene>
<dbReference type="Pfam" id="PF18294">
    <property type="entry name" value="Pept_S41_N"/>
    <property type="match status" value="1"/>
</dbReference>
<evidence type="ECO:0000313" key="4">
    <source>
        <dbReference type="Proteomes" id="UP000721861"/>
    </source>
</evidence>
<dbReference type="Pfam" id="PF17820">
    <property type="entry name" value="PDZ_6"/>
    <property type="match status" value="1"/>
</dbReference>
<dbReference type="RefSeq" id="WP_212224003.1">
    <property type="nucleotide sequence ID" value="NZ_JAGUCN010000001.1"/>
</dbReference>
<feature type="chain" id="PRO_5045954054" evidence="1">
    <location>
        <begin position="22"/>
        <end position="467"/>
    </location>
</feature>
<dbReference type="CDD" id="cd07561">
    <property type="entry name" value="Peptidase_S41_CPP_like"/>
    <property type="match status" value="1"/>
</dbReference>
<dbReference type="InterPro" id="IPR041613">
    <property type="entry name" value="Pept_S41_N"/>
</dbReference>
<comment type="caution">
    <text evidence="3">The sequence shown here is derived from an EMBL/GenBank/DDBJ whole genome shotgun (WGS) entry which is preliminary data.</text>
</comment>
<evidence type="ECO:0000313" key="3">
    <source>
        <dbReference type="EMBL" id="MBS2209978.1"/>
    </source>
</evidence>
<dbReference type="SUPFAM" id="SSF50156">
    <property type="entry name" value="PDZ domain-like"/>
    <property type="match status" value="1"/>
</dbReference>
<dbReference type="Gene3D" id="2.30.42.10">
    <property type="match status" value="1"/>
</dbReference>
<proteinExistence type="predicted"/>
<dbReference type="Gene3D" id="3.30.750.170">
    <property type="match status" value="1"/>
</dbReference>
<dbReference type="SMART" id="SM00245">
    <property type="entry name" value="TSPc"/>
    <property type="match status" value="1"/>
</dbReference>
<dbReference type="Pfam" id="PF03572">
    <property type="entry name" value="Peptidase_S41"/>
    <property type="match status" value="1"/>
</dbReference>
<dbReference type="Gene3D" id="3.90.226.10">
    <property type="entry name" value="2-enoyl-CoA Hydratase, Chain A, domain 1"/>
    <property type="match status" value="1"/>
</dbReference>
<feature type="domain" description="Tail specific protease" evidence="2">
    <location>
        <begin position="189"/>
        <end position="377"/>
    </location>
</feature>
<feature type="signal peptide" evidence="1">
    <location>
        <begin position="1"/>
        <end position="21"/>
    </location>
</feature>
<organism evidence="3 4">
    <name type="scientific">Carboxylicivirga mesophila</name>
    <dbReference type="NCBI Taxonomy" id="1166478"/>
    <lineage>
        <taxon>Bacteria</taxon>
        <taxon>Pseudomonadati</taxon>
        <taxon>Bacteroidota</taxon>
        <taxon>Bacteroidia</taxon>
        <taxon>Marinilabiliales</taxon>
        <taxon>Marinilabiliaceae</taxon>
        <taxon>Carboxylicivirga</taxon>
    </lineage>
</organism>
<dbReference type="Proteomes" id="UP000721861">
    <property type="component" value="Unassembled WGS sequence"/>
</dbReference>
<keyword evidence="1" id="KW-0732">Signal</keyword>
<dbReference type="SUPFAM" id="SSF52096">
    <property type="entry name" value="ClpP/crotonase"/>
    <property type="match status" value="1"/>
</dbReference>
<dbReference type="InterPro" id="IPR029045">
    <property type="entry name" value="ClpP/crotonase-like_dom_sf"/>
</dbReference>
<name>A0ABS5K628_9BACT</name>
<protein>
    <submittedName>
        <fullName evidence="3">Peptidase S41</fullName>
    </submittedName>
</protein>
<evidence type="ECO:0000259" key="2">
    <source>
        <dbReference type="SMART" id="SM00245"/>
    </source>
</evidence>
<dbReference type="PANTHER" id="PTHR32060">
    <property type="entry name" value="TAIL-SPECIFIC PROTEASE"/>
    <property type="match status" value="1"/>
</dbReference>
<reference evidence="3 4" key="1">
    <citation type="journal article" date="2014" name="Int. J. Syst. Evol. Microbiol.">
        <title>Carboxylicivirga gen. nov. in the family Marinilabiliaceae with two novel species, Carboxylicivirga mesophila sp. nov. and Carboxylicivirga taeanensis sp. nov., and reclassification of Cytophaga fermentans as Saccharicrinis fermentans gen. nov., comb. nov.</title>
        <authorList>
            <person name="Yang S.H."/>
            <person name="Seo H.S."/>
            <person name="Woo J.H."/>
            <person name="Oh H.M."/>
            <person name="Jang H."/>
            <person name="Lee J.H."/>
            <person name="Kim S.J."/>
            <person name="Kwon K.K."/>
        </authorList>
    </citation>
    <scope>NUCLEOTIDE SEQUENCE [LARGE SCALE GENOMIC DNA]</scope>
    <source>
        <strain evidence="3 4">JCM 18290</strain>
    </source>
</reference>
<dbReference type="PANTHER" id="PTHR32060:SF30">
    <property type="entry name" value="CARBOXY-TERMINAL PROCESSING PROTEASE CTPA"/>
    <property type="match status" value="1"/>
</dbReference>
<dbReference type="InterPro" id="IPR041489">
    <property type="entry name" value="PDZ_6"/>
</dbReference>
<dbReference type="EMBL" id="JAGUCN010000001">
    <property type="protein sequence ID" value="MBS2209978.1"/>
    <property type="molecule type" value="Genomic_DNA"/>
</dbReference>